<dbReference type="Proteomes" id="UP001156690">
    <property type="component" value="Unassembled WGS sequence"/>
</dbReference>
<reference evidence="2" key="1">
    <citation type="journal article" date="2019" name="Int. J. Syst. Evol. Microbiol.">
        <title>The Global Catalogue of Microorganisms (GCM) 10K type strain sequencing project: providing services to taxonomists for standard genome sequencing and annotation.</title>
        <authorList>
            <consortium name="The Broad Institute Genomics Platform"/>
            <consortium name="The Broad Institute Genome Sequencing Center for Infectious Disease"/>
            <person name="Wu L."/>
            <person name="Ma J."/>
        </authorList>
    </citation>
    <scope>NUCLEOTIDE SEQUENCE [LARGE SCALE GENOMIC DNA]</scope>
    <source>
        <strain evidence="2">NBRC 15640</strain>
    </source>
</reference>
<dbReference type="RefSeq" id="WP_126608861.1">
    <property type="nucleotide sequence ID" value="NZ_AP025144.1"/>
</dbReference>
<evidence type="ECO:0000313" key="1">
    <source>
        <dbReference type="EMBL" id="GLQ75521.1"/>
    </source>
</evidence>
<evidence type="ECO:0008006" key="3">
    <source>
        <dbReference type="Google" id="ProtNLM"/>
    </source>
</evidence>
<keyword evidence="2" id="KW-1185">Reference proteome</keyword>
<comment type="caution">
    <text evidence="1">The sequence shown here is derived from an EMBL/GenBank/DDBJ whole genome shotgun (WGS) entry which is preliminary data.</text>
</comment>
<gene>
    <name evidence="1" type="ORF">GCM10007932_48830</name>
</gene>
<evidence type="ECO:0000313" key="2">
    <source>
        <dbReference type="Proteomes" id="UP001156690"/>
    </source>
</evidence>
<sequence length="572" mass="61495">MNKLVIAAGIAAVGAGGYLYTQQQASQSVSVLDQIPSDSAFVSAQLTPLELDKFLGSMGSVPSMDDILELTETDPQQMTNRETFFITLGDTYFKAIQSGEAYKAAFGAPDTLTSYVYLVGLAPVFKFDVADEQAFWATFDKVETDSNFKHVAKKVGDVAYRSYSLAEENNETKLEFVVAVHQGIATITLDSADFGATSPLKVALGVEAPVQSVAQADTINKMLAAHPELGKDSVGYLDHQQFATGFTTTDGNLLAKHIAKISELIKAENPSSENPLTAVQTEQCKTEIAGIAANWPRTVFGATVNENMTMDMDILVESKNSVILDALKSIRGFIPALNDTQNSALSFGLGIDVNKLAPALNAIWQDGLATQYSCAPLAEMQAGLRQANPAMVGMATGFVNGLKGVSFNLFDYGFGESEYGEELNMLDASVSISADNPVALFQAAQMMEPSLSQIQIPADGTPVEVPPQLAEQFAEIGTVYVASKGNHLSFYTGESATKAATNLFGQALESNGLYNTYISYSKLFGPFVEMMKRSGEPVPAELEPFIQDDIEANMTFDVTDKGLAFEMSNIRY</sequence>
<name>A0AAV5NXZ2_9VIBR</name>
<proteinExistence type="predicted"/>
<protein>
    <recommendedName>
        <fullName evidence="3">DUF3352 domain-containing protein</fullName>
    </recommendedName>
</protein>
<dbReference type="AlphaFoldDB" id="A0AAV5NXZ2"/>
<organism evidence="1 2">
    <name type="scientific">Vibrio penaeicida</name>
    <dbReference type="NCBI Taxonomy" id="104609"/>
    <lineage>
        <taxon>Bacteria</taxon>
        <taxon>Pseudomonadati</taxon>
        <taxon>Pseudomonadota</taxon>
        <taxon>Gammaproteobacteria</taxon>
        <taxon>Vibrionales</taxon>
        <taxon>Vibrionaceae</taxon>
        <taxon>Vibrio</taxon>
    </lineage>
</organism>
<dbReference type="EMBL" id="BSNX01000073">
    <property type="protein sequence ID" value="GLQ75521.1"/>
    <property type="molecule type" value="Genomic_DNA"/>
</dbReference>
<accession>A0AAV5NXZ2</accession>